<proteinExistence type="inferred from homology"/>
<keyword evidence="5" id="KW-0812">Transmembrane</keyword>
<keyword evidence="5" id="KW-0472">Membrane</keyword>
<dbReference type="PRINTS" id="PR00080">
    <property type="entry name" value="SDRFAMILY"/>
</dbReference>
<organism evidence="6 7">
    <name type="scientific">Ascodesmis nigricans</name>
    <dbReference type="NCBI Taxonomy" id="341454"/>
    <lineage>
        <taxon>Eukaryota</taxon>
        <taxon>Fungi</taxon>
        <taxon>Dikarya</taxon>
        <taxon>Ascomycota</taxon>
        <taxon>Pezizomycotina</taxon>
        <taxon>Pezizomycetes</taxon>
        <taxon>Pezizales</taxon>
        <taxon>Ascodesmidaceae</taxon>
        <taxon>Ascodesmis</taxon>
    </lineage>
</organism>
<keyword evidence="7" id="KW-1185">Reference proteome</keyword>
<dbReference type="PRINTS" id="PR00081">
    <property type="entry name" value="GDHRDH"/>
</dbReference>
<dbReference type="GO" id="GO:0005783">
    <property type="term" value="C:endoplasmic reticulum"/>
    <property type="evidence" value="ECO:0007669"/>
    <property type="project" value="TreeGrafter"/>
</dbReference>
<dbReference type="FunCoup" id="A0A4S2N2T6">
    <property type="interactions" value="231"/>
</dbReference>
<evidence type="ECO:0000256" key="4">
    <source>
        <dbReference type="RuleBase" id="RU000363"/>
    </source>
</evidence>
<dbReference type="InterPro" id="IPR002347">
    <property type="entry name" value="SDR_fam"/>
</dbReference>
<evidence type="ECO:0000313" key="6">
    <source>
        <dbReference type="EMBL" id="TGZ83417.1"/>
    </source>
</evidence>
<dbReference type="GO" id="GO:0006654">
    <property type="term" value="P:phosphatidic acid biosynthetic process"/>
    <property type="evidence" value="ECO:0007669"/>
    <property type="project" value="TreeGrafter"/>
</dbReference>
<reference evidence="6 7" key="1">
    <citation type="submission" date="2019-04" db="EMBL/GenBank/DDBJ databases">
        <title>Comparative genomics and transcriptomics to analyze fruiting body development in filamentous ascomycetes.</title>
        <authorList>
            <consortium name="DOE Joint Genome Institute"/>
            <person name="Lutkenhaus R."/>
            <person name="Traeger S."/>
            <person name="Breuer J."/>
            <person name="Kuo A."/>
            <person name="Lipzen A."/>
            <person name="Pangilinan J."/>
            <person name="Dilworth D."/>
            <person name="Sandor L."/>
            <person name="Poggeler S."/>
            <person name="Barry K."/>
            <person name="Grigoriev I.V."/>
            <person name="Nowrousian M."/>
        </authorList>
    </citation>
    <scope>NUCLEOTIDE SEQUENCE [LARGE SCALE GENOMIC DNA]</scope>
    <source>
        <strain evidence="6 7">CBS 389.68</strain>
    </source>
</reference>
<accession>A0A4S2N2T6</accession>
<dbReference type="PROSITE" id="PS00061">
    <property type="entry name" value="ADH_SHORT"/>
    <property type="match status" value="1"/>
</dbReference>
<evidence type="ECO:0000256" key="1">
    <source>
        <dbReference type="ARBA" id="ARBA00006484"/>
    </source>
</evidence>
<dbReference type="Gene3D" id="3.40.50.720">
    <property type="entry name" value="NAD(P)-binding Rossmann-like Domain"/>
    <property type="match status" value="1"/>
</dbReference>
<evidence type="ECO:0000313" key="7">
    <source>
        <dbReference type="Proteomes" id="UP000298138"/>
    </source>
</evidence>
<keyword evidence="2" id="KW-0521">NADP</keyword>
<dbReference type="Proteomes" id="UP000298138">
    <property type="component" value="Unassembled WGS sequence"/>
</dbReference>
<dbReference type="EMBL" id="ML220114">
    <property type="protein sequence ID" value="TGZ83417.1"/>
    <property type="molecule type" value="Genomic_DNA"/>
</dbReference>
<dbReference type="STRING" id="341454.A0A4S2N2T6"/>
<evidence type="ECO:0000256" key="2">
    <source>
        <dbReference type="ARBA" id="ARBA00022857"/>
    </source>
</evidence>
<evidence type="ECO:0000256" key="3">
    <source>
        <dbReference type="ARBA" id="ARBA00023002"/>
    </source>
</evidence>
<dbReference type="GO" id="GO:0004806">
    <property type="term" value="F:triacylglycerol lipase activity"/>
    <property type="evidence" value="ECO:0007669"/>
    <property type="project" value="TreeGrafter"/>
</dbReference>
<feature type="non-terminal residue" evidence="6">
    <location>
        <position position="1"/>
    </location>
</feature>
<dbReference type="SUPFAM" id="SSF51735">
    <property type="entry name" value="NAD(P)-binding Rossmann-fold domains"/>
    <property type="match status" value="1"/>
</dbReference>
<feature type="transmembrane region" description="Helical" evidence="5">
    <location>
        <begin position="225"/>
        <end position="242"/>
    </location>
</feature>
<evidence type="ECO:0000256" key="5">
    <source>
        <dbReference type="SAM" id="Phobius"/>
    </source>
</evidence>
<dbReference type="PANTHER" id="PTHR44169:SF6">
    <property type="entry name" value="NADPH-DEPENDENT 1-ACYLDIHYDROXYACETONE PHOSPHATE REDUCTASE"/>
    <property type="match status" value="1"/>
</dbReference>
<name>A0A4S2N2T6_9PEZI</name>
<dbReference type="CDD" id="cd05374">
    <property type="entry name" value="17beta-HSD-like_SDR_c"/>
    <property type="match status" value="1"/>
</dbReference>
<dbReference type="InterPro" id="IPR036291">
    <property type="entry name" value="NAD(P)-bd_dom_sf"/>
</dbReference>
<dbReference type="GO" id="GO:0005811">
    <property type="term" value="C:lipid droplet"/>
    <property type="evidence" value="ECO:0007669"/>
    <property type="project" value="TreeGrafter"/>
</dbReference>
<dbReference type="AlphaFoldDB" id="A0A4S2N2T6"/>
<dbReference type="InParanoid" id="A0A4S2N2T6"/>
<protein>
    <submittedName>
        <fullName evidence="6">Putative oxidoreductase,short chain dehydrogenase</fullName>
    </submittedName>
</protein>
<keyword evidence="3" id="KW-0560">Oxidoreductase</keyword>
<gene>
    <name evidence="6" type="ORF">EX30DRAFT_303821</name>
</gene>
<dbReference type="PANTHER" id="PTHR44169">
    <property type="entry name" value="NADPH-DEPENDENT 1-ACYLDIHYDROXYACETONE PHOSPHATE REDUCTASE"/>
    <property type="match status" value="1"/>
</dbReference>
<dbReference type="Pfam" id="PF00106">
    <property type="entry name" value="adh_short"/>
    <property type="match status" value="1"/>
</dbReference>
<dbReference type="OrthoDB" id="2102561at2759"/>
<dbReference type="GO" id="GO:0019433">
    <property type="term" value="P:triglyceride catabolic process"/>
    <property type="evidence" value="ECO:0007669"/>
    <property type="project" value="TreeGrafter"/>
</dbReference>
<keyword evidence="5" id="KW-1133">Transmembrane helix</keyword>
<comment type="similarity">
    <text evidence="1 4">Belongs to the short-chain dehydrogenases/reductases (SDR) family.</text>
</comment>
<dbReference type="InterPro" id="IPR020904">
    <property type="entry name" value="Sc_DH/Rdtase_CS"/>
</dbReference>
<sequence>GIGGALALEFHRAGFRVFAGARRAETIAPLVALGIESVSLDVTSDESIAAAVAHISELTDGKLDMLVNNAGAAAHVPALDLDIDGVVRNMFEVNVFGVMRMIKAFSGLLIKAEGCIVNIGSIAPIVPLVFSSAYNATKAALHAYGDCLRIELAPFNVQVTTVITGGVKSNIVREADPQLPKGSLYEPIREFWLKRVQQSQNKPMETELYARGVVKALMKHRKPIWFWYGAFAKLAWWIYHFTGKSWRDLVMARWFGFNKLKVIAAQQKKARQWQEMKRKAGLA</sequence>
<dbReference type="GO" id="GO:0000140">
    <property type="term" value="F:acylglycerone-phosphate reductase (NADP+) activity"/>
    <property type="evidence" value="ECO:0007669"/>
    <property type="project" value="TreeGrafter"/>
</dbReference>